<keyword evidence="2" id="KW-0378">Hydrolase</keyword>
<dbReference type="PANTHER" id="PTHR46331:SF2">
    <property type="entry name" value="VALACYCLOVIR HYDROLASE"/>
    <property type="match status" value="1"/>
</dbReference>
<name>A0A5N5D6Z5_9PEZI</name>
<accession>A0A5N5D6Z5</accession>
<dbReference type="Pfam" id="PF00561">
    <property type="entry name" value="Abhydrolase_1"/>
    <property type="match status" value="1"/>
</dbReference>
<reference evidence="2 3" key="1">
    <citation type="journal article" date="2019" name="Sci. Rep.">
        <title>A multi-omics analysis of the grapevine pathogen Lasiodiplodia theobromae reveals that temperature affects the expression of virulence- and pathogenicity-related genes.</title>
        <authorList>
            <person name="Felix C."/>
            <person name="Meneses R."/>
            <person name="Goncalves M.F.M."/>
            <person name="Tilleman L."/>
            <person name="Duarte A.S."/>
            <person name="Jorrin-Novo J.V."/>
            <person name="Van de Peer Y."/>
            <person name="Deforce D."/>
            <person name="Van Nieuwerburgh F."/>
            <person name="Esteves A.C."/>
            <person name="Alves A."/>
        </authorList>
    </citation>
    <scope>NUCLEOTIDE SEQUENCE [LARGE SCALE GENOMIC DNA]</scope>
    <source>
        <strain evidence="2 3">LA-SOL3</strain>
    </source>
</reference>
<dbReference type="OrthoDB" id="408373at2759"/>
<proteinExistence type="predicted"/>
<evidence type="ECO:0000313" key="3">
    <source>
        <dbReference type="Proteomes" id="UP000325902"/>
    </source>
</evidence>
<keyword evidence="3" id="KW-1185">Reference proteome</keyword>
<dbReference type="Gene3D" id="3.40.50.1820">
    <property type="entry name" value="alpha/beta hydrolase"/>
    <property type="match status" value="1"/>
</dbReference>
<feature type="domain" description="AB hydrolase-1" evidence="1">
    <location>
        <begin position="22"/>
        <end position="154"/>
    </location>
</feature>
<dbReference type="InterPro" id="IPR000073">
    <property type="entry name" value="AB_hydrolase_1"/>
</dbReference>
<dbReference type="SUPFAM" id="SSF53474">
    <property type="entry name" value="alpha/beta-Hydrolases"/>
    <property type="match status" value="1"/>
</dbReference>
<dbReference type="Proteomes" id="UP000325902">
    <property type="component" value="Unassembled WGS sequence"/>
</dbReference>
<protein>
    <submittedName>
        <fullName evidence="2">Putative hydrolase</fullName>
    </submittedName>
</protein>
<dbReference type="InterPro" id="IPR029058">
    <property type="entry name" value="AB_hydrolase_fold"/>
</dbReference>
<gene>
    <name evidence="2" type="ORF">DBV05_g7953</name>
</gene>
<dbReference type="PANTHER" id="PTHR46331">
    <property type="entry name" value="VALACYCLOVIR HYDROLASE"/>
    <property type="match status" value="1"/>
</dbReference>
<dbReference type="GO" id="GO:0017171">
    <property type="term" value="F:serine hydrolase activity"/>
    <property type="evidence" value="ECO:0007669"/>
    <property type="project" value="TreeGrafter"/>
</dbReference>
<organism evidence="2 3">
    <name type="scientific">Lasiodiplodia theobromae</name>
    <dbReference type="NCBI Taxonomy" id="45133"/>
    <lineage>
        <taxon>Eukaryota</taxon>
        <taxon>Fungi</taxon>
        <taxon>Dikarya</taxon>
        <taxon>Ascomycota</taxon>
        <taxon>Pezizomycotina</taxon>
        <taxon>Dothideomycetes</taxon>
        <taxon>Dothideomycetes incertae sedis</taxon>
        <taxon>Botryosphaeriales</taxon>
        <taxon>Botryosphaeriaceae</taxon>
        <taxon>Lasiodiplodia</taxon>
    </lineage>
</organism>
<dbReference type="AlphaFoldDB" id="A0A5N5D6Z5"/>
<dbReference type="EMBL" id="VCHE01000060">
    <property type="protein sequence ID" value="KAB2573387.1"/>
    <property type="molecule type" value="Genomic_DNA"/>
</dbReference>
<evidence type="ECO:0000259" key="1">
    <source>
        <dbReference type="Pfam" id="PF00561"/>
    </source>
</evidence>
<sequence>MPTLEVPGASLWYEVAGTGPFLLLIAGADGRGTVFSAVVERLSNDFTVVTWDRRGYSRSHLRGPQDFSKRLETDADDAHRLIQHVAQGPAAVLGTSSGAIVAMNLLLQHPRSVSRLIAHEPPSLAVLPADIRSAAEGIIGGVYSTYRAHGSSAAMEAFTGGLSGSKDAPLMKAAMDGSQSDEIRANSMFWFEFELRQYTSSPLDIEGLKAQAEKFVPVVGRDSPDGPGLGPIKAISHAIGKEVREVAGAHLGYVTDPKEWAQSVTELLGAS</sequence>
<comment type="caution">
    <text evidence="2">The sequence shown here is derived from an EMBL/GenBank/DDBJ whole genome shotgun (WGS) entry which is preliminary data.</text>
</comment>
<evidence type="ECO:0000313" key="2">
    <source>
        <dbReference type="EMBL" id="KAB2573387.1"/>
    </source>
</evidence>